<accession>A0ABD0R5R9</accession>
<dbReference type="AlphaFoldDB" id="A0ABD0R5R9"/>
<organism evidence="2 3">
    <name type="scientific">Cirrhinus mrigala</name>
    <name type="common">Mrigala</name>
    <dbReference type="NCBI Taxonomy" id="683832"/>
    <lineage>
        <taxon>Eukaryota</taxon>
        <taxon>Metazoa</taxon>
        <taxon>Chordata</taxon>
        <taxon>Craniata</taxon>
        <taxon>Vertebrata</taxon>
        <taxon>Euteleostomi</taxon>
        <taxon>Actinopterygii</taxon>
        <taxon>Neopterygii</taxon>
        <taxon>Teleostei</taxon>
        <taxon>Ostariophysi</taxon>
        <taxon>Cypriniformes</taxon>
        <taxon>Cyprinidae</taxon>
        <taxon>Labeoninae</taxon>
        <taxon>Labeonini</taxon>
        <taxon>Cirrhinus</taxon>
    </lineage>
</organism>
<keyword evidence="3" id="KW-1185">Reference proteome</keyword>
<feature type="compositionally biased region" description="Polar residues" evidence="1">
    <location>
        <begin position="159"/>
        <end position="172"/>
    </location>
</feature>
<name>A0ABD0R5R9_CIRMR</name>
<gene>
    <name evidence="2" type="ORF">M9458_012075</name>
</gene>
<feature type="region of interest" description="Disordered" evidence="1">
    <location>
        <begin position="1"/>
        <end position="95"/>
    </location>
</feature>
<protein>
    <submittedName>
        <fullName evidence="2">Uncharacterized protein</fullName>
    </submittedName>
</protein>
<feature type="compositionally biased region" description="Low complexity" evidence="1">
    <location>
        <begin position="81"/>
        <end position="95"/>
    </location>
</feature>
<sequence length="553" mass="57945">MSEIEIEDYSSDFQDPAALPASVQAADQAASQATSAPQDPPIEPAAASRGRRPSRDAAARTSRRRTTPSPPPSRRPPPSPASSYASALSSAPAKAKWTVVGLRQALASSGVIIPRRSTKADLLTLYASLQAEENPGSAPPSRASGGARTSRCAPYARPEQSTTPPKTASRPSGRSEGPSASRGHAPKAAVASHCPPSRPSERELAAHTGGEPVFASTSRNSGASPPPPAAISRSQLLPRCSPNPLPFPWPAAPLSSHSMSIPPPTAQAPVPPIPPLFPSLSSAPGAVPSVSLPFTTHTLMPAIPPLLPSLSSAPGAVPSVSLPLTTHAPTPAIPPLFPPFSSFPQNAHSASMPPPAVPAAFFPPQTRPPFSLASATPLPAPPNALALEPPPVPNSIRTQILAGADETRAQRLSHNSRRARTVIRRFPFFTYHKLFAAKCAIRVAQWNQCPYWGALDTELHNRVFLGCRNISCAVCRSFSHPTITCPFINPSIPPCPEPSQPKSTSYVPRLMDTPATPTPTFRRRPPSTVSQVCTSFNSGSSCTCATFAAGLMP</sequence>
<feature type="compositionally biased region" description="Low complexity" evidence="1">
    <location>
        <begin position="15"/>
        <end position="37"/>
    </location>
</feature>
<feature type="non-terminal residue" evidence="2">
    <location>
        <position position="553"/>
    </location>
</feature>
<evidence type="ECO:0000313" key="3">
    <source>
        <dbReference type="Proteomes" id="UP001529510"/>
    </source>
</evidence>
<comment type="caution">
    <text evidence="2">The sequence shown here is derived from an EMBL/GenBank/DDBJ whole genome shotgun (WGS) entry which is preliminary data.</text>
</comment>
<dbReference type="Proteomes" id="UP001529510">
    <property type="component" value="Unassembled WGS sequence"/>
</dbReference>
<feature type="region of interest" description="Disordered" evidence="1">
    <location>
        <begin position="130"/>
        <end position="237"/>
    </location>
</feature>
<proteinExistence type="predicted"/>
<reference evidence="2 3" key="1">
    <citation type="submission" date="2024-05" db="EMBL/GenBank/DDBJ databases">
        <title>Genome sequencing and assembly of Indian major carp, Cirrhinus mrigala (Hamilton, 1822).</title>
        <authorList>
            <person name="Mohindra V."/>
            <person name="Chowdhury L.M."/>
            <person name="Lal K."/>
            <person name="Jena J.K."/>
        </authorList>
    </citation>
    <scope>NUCLEOTIDE SEQUENCE [LARGE SCALE GENOMIC DNA]</scope>
    <source>
        <strain evidence="2">CM1030</strain>
        <tissue evidence="2">Blood</tissue>
    </source>
</reference>
<evidence type="ECO:0000256" key="1">
    <source>
        <dbReference type="SAM" id="MobiDB-lite"/>
    </source>
</evidence>
<evidence type="ECO:0000313" key="2">
    <source>
        <dbReference type="EMBL" id="KAL0193779.1"/>
    </source>
</evidence>
<feature type="compositionally biased region" description="Pro residues" evidence="1">
    <location>
        <begin position="68"/>
        <end position="80"/>
    </location>
</feature>
<dbReference type="EMBL" id="JAMKFB020000005">
    <property type="protein sequence ID" value="KAL0193779.1"/>
    <property type="molecule type" value="Genomic_DNA"/>
</dbReference>
<feature type="compositionally biased region" description="Acidic residues" evidence="1">
    <location>
        <begin position="1"/>
        <end position="10"/>
    </location>
</feature>